<protein>
    <submittedName>
        <fullName evidence="2">Amidohydrolase</fullName>
    </submittedName>
</protein>
<feature type="domain" description="Peptidase M20 dimerisation" evidence="1">
    <location>
        <begin position="184"/>
        <end position="276"/>
    </location>
</feature>
<accession>A0ABY4H3F2</accession>
<dbReference type="Gene3D" id="3.40.630.10">
    <property type="entry name" value="Zn peptidases"/>
    <property type="match status" value="1"/>
</dbReference>
<dbReference type="Gene3D" id="3.30.70.360">
    <property type="match status" value="1"/>
</dbReference>
<dbReference type="InterPro" id="IPR036264">
    <property type="entry name" value="Bact_exopeptidase_dim_dom"/>
</dbReference>
<keyword evidence="3" id="KW-1185">Reference proteome</keyword>
<dbReference type="SUPFAM" id="SSF53187">
    <property type="entry name" value="Zn-dependent exopeptidases"/>
    <property type="match status" value="1"/>
</dbReference>
<dbReference type="RefSeq" id="WP_244754492.1">
    <property type="nucleotide sequence ID" value="NZ_CP095074.1"/>
</dbReference>
<dbReference type="SUPFAM" id="SSF55031">
    <property type="entry name" value="Bacterial exopeptidase dimerisation domain"/>
    <property type="match status" value="1"/>
</dbReference>
<name>A0ABY4H3F2_9BACI</name>
<proteinExistence type="predicted"/>
<dbReference type="InterPro" id="IPR052030">
    <property type="entry name" value="Peptidase_M20/M20A_hydrolases"/>
</dbReference>
<dbReference type="InterPro" id="IPR017439">
    <property type="entry name" value="Amidohydrolase"/>
</dbReference>
<gene>
    <name evidence="2" type="ORF">MUO14_06790</name>
</gene>
<evidence type="ECO:0000313" key="2">
    <source>
        <dbReference type="EMBL" id="UOQ94649.1"/>
    </source>
</evidence>
<dbReference type="NCBIfam" id="TIGR01891">
    <property type="entry name" value="amidohydrolases"/>
    <property type="match status" value="1"/>
</dbReference>
<dbReference type="EMBL" id="CP095074">
    <property type="protein sequence ID" value="UOQ94649.1"/>
    <property type="molecule type" value="Genomic_DNA"/>
</dbReference>
<dbReference type="PIRSF" id="PIRSF037227">
    <property type="entry name" value="Aminobenzoyl-glu_utiliz_pB"/>
    <property type="match status" value="1"/>
</dbReference>
<evidence type="ECO:0000313" key="3">
    <source>
        <dbReference type="Proteomes" id="UP000831880"/>
    </source>
</evidence>
<dbReference type="InterPro" id="IPR017145">
    <property type="entry name" value="Aminobenzoyl-glu_utiliz_pB"/>
</dbReference>
<sequence>MSRSDLLQWIEQNQDKFTEIAQNIWDNPQLAYEEKYASNLQMTTLKEAGFRIENPVGDVNTAFVAEFGSGKPIIGVLGEFDALPGLSQKAGFTQEEVVPNGPGHGCGHNLLGTAGVEAVIALKEKMTEEDLSGTIRYYGCPAEEVLAGKTHMAKAGVFDDLDCALTWHPGNSNTVMNMSMQAMVSIKFHFKGITAHAAAAPHAGRSALDGVELMNVGTNYLREHVPDGTRIHYVITNGGLAPNIVPEAASVWYYIRASSKNQVEDILTRVKNIAKGAALMTETEVEHEVSAFPYDTLPNDSLNELMFSTMQEGSLPSFTEEEQSFAERLVETIKSKNTTGTFGNPVDELLPTNFSYDKQLAGKSIQGSTDVGDVSYITPTGMISTTCAPVGVQLHSWQATASFGTSIGYQGMHLAAKTMSLTAYDLLLNRNNILERAKEEFNERSEGKKYVAGI</sequence>
<dbReference type="Proteomes" id="UP000831880">
    <property type="component" value="Chromosome"/>
</dbReference>
<organism evidence="2 3">
    <name type="scientific">Halobacillus shinanisalinarum</name>
    <dbReference type="NCBI Taxonomy" id="2932258"/>
    <lineage>
        <taxon>Bacteria</taxon>
        <taxon>Bacillati</taxon>
        <taxon>Bacillota</taxon>
        <taxon>Bacilli</taxon>
        <taxon>Bacillales</taxon>
        <taxon>Bacillaceae</taxon>
        <taxon>Halobacillus</taxon>
    </lineage>
</organism>
<evidence type="ECO:0000259" key="1">
    <source>
        <dbReference type="Pfam" id="PF07687"/>
    </source>
</evidence>
<dbReference type="InterPro" id="IPR011650">
    <property type="entry name" value="Peptidase_M20_dimer"/>
</dbReference>
<dbReference type="PANTHER" id="PTHR30575">
    <property type="entry name" value="PEPTIDASE M20"/>
    <property type="match status" value="1"/>
</dbReference>
<dbReference type="Pfam" id="PF07687">
    <property type="entry name" value="M20_dimer"/>
    <property type="match status" value="1"/>
</dbReference>
<dbReference type="PANTHER" id="PTHR30575:SF0">
    <property type="entry name" value="XAA-ARG DIPEPTIDASE"/>
    <property type="match status" value="1"/>
</dbReference>
<reference evidence="2 3" key="1">
    <citation type="submission" date="2022-04" db="EMBL/GenBank/DDBJ databases">
        <title>Halobacillus sp. isolated from saltern.</title>
        <authorList>
            <person name="Won M."/>
            <person name="Lee C.-M."/>
            <person name="Woen H.-Y."/>
            <person name="Kwon S.-W."/>
        </authorList>
    </citation>
    <scope>NUCLEOTIDE SEQUENCE [LARGE SCALE GENOMIC DNA]</scope>
    <source>
        <strain evidence="2 3">SSTM10-2</strain>
    </source>
</reference>